<gene>
    <name evidence="1" type="ORF">METZ01_LOCUS149120</name>
</gene>
<dbReference type="PANTHER" id="PTHR20883:SF49">
    <property type="entry name" value="PHYTANOYL-COA DIOXYGENASE"/>
    <property type="match status" value="1"/>
</dbReference>
<proteinExistence type="predicted"/>
<reference evidence="1" key="1">
    <citation type="submission" date="2018-05" db="EMBL/GenBank/DDBJ databases">
        <authorList>
            <person name="Lanie J.A."/>
            <person name="Ng W.-L."/>
            <person name="Kazmierczak K.M."/>
            <person name="Andrzejewski T.M."/>
            <person name="Davidsen T.M."/>
            <person name="Wayne K.J."/>
            <person name="Tettelin H."/>
            <person name="Glass J.I."/>
            <person name="Rusch D."/>
            <person name="Podicherti R."/>
            <person name="Tsui H.-C.T."/>
            <person name="Winkler M.E."/>
        </authorList>
    </citation>
    <scope>NUCLEOTIDE SEQUENCE</scope>
</reference>
<dbReference type="AlphaFoldDB" id="A0A382A439"/>
<dbReference type="Pfam" id="PF05721">
    <property type="entry name" value="PhyH"/>
    <property type="match status" value="1"/>
</dbReference>
<sequence length="323" mass="35319">MSTRVGNVLREEKTLSGPRELSTEEIETYRNDGVVCLRAALPLEWVKVLTQAMDDILADYSALKAAGVQRDGVMDIVLDRSHLRAVSVLGEAAEAMGGSVLAEHRDGGREGEFILVNNAVVDYAGIRRVALESPLAALAGQLFGSSKVNFVFDQVLIKEPGALSRTAFHQDQGYFKVDGAQVASFWTSCDSVDADNGRMGYIRGSHRWAMHAPNMFVSQETGPTHGLAQLPDIEGHEDEFDVIYFDVEPGDVIVHDYRTVHGSRGNVSTDQTRRAVSLRYAGDGVTYLDRPSARGEFPVDDDVSDGDSLDSATFPIVWRDPDN</sequence>
<evidence type="ECO:0000313" key="1">
    <source>
        <dbReference type="EMBL" id="SVA96266.1"/>
    </source>
</evidence>
<dbReference type="Gene3D" id="2.60.120.620">
    <property type="entry name" value="q2cbj1_9rhob like domain"/>
    <property type="match status" value="1"/>
</dbReference>
<evidence type="ECO:0008006" key="2">
    <source>
        <dbReference type="Google" id="ProtNLM"/>
    </source>
</evidence>
<dbReference type="PANTHER" id="PTHR20883">
    <property type="entry name" value="PHYTANOYL-COA DIOXYGENASE DOMAIN CONTAINING 1"/>
    <property type="match status" value="1"/>
</dbReference>
<accession>A0A382A439</accession>
<dbReference type="InterPro" id="IPR008775">
    <property type="entry name" value="Phytyl_CoA_dOase-like"/>
</dbReference>
<protein>
    <recommendedName>
        <fullName evidence="2">Phytanoyl-CoA dioxygenase</fullName>
    </recommendedName>
</protein>
<dbReference type="EMBL" id="UINC01023827">
    <property type="protein sequence ID" value="SVA96266.1"/>
    <property type="molecule type" value="Genomic_DNA"/>
</dbReference>
<dbReference type="SUPFAM" id="SSF51197">
    <property type="entry name" value="Clavaminate synthase-like"/>
    <property type="match status" value="1"/>
</dbReference>
<organism evidence="1">
    <name type="scientific">marine metagenome</name>
    <dbReference type="NCBI Taxonomy" id="408172"/>
    <lineage>
        <taxon>unclassified sequences</taxon>
        <taxon>metagenomes</taxon>
        <taxon>ecological metagenomes</taxon>
    </lineage>
</organism>
<name>A0A382A439_9ZZZZ</name>